<dbReference type="EMBL" id="JACJTC010000006">
    <property type="protein sequence ID" value="MBD2611599.1"/>
    <property type="molecule type" value="Genomic_DNA"/>
</dbReference>
<dbReference type="InterPro" id="IPR006311">
    <property type="entry name" value="TAT_signal"/>
</dbReference>
<dbReference type="InterPro" id="IPR025493">
    <property type="entry name" value="DUF4384"/>
</dbReference>
<feature type="domain" description="Peptidase C14 caspase" evidence="1">
    <location>
        <begin position="44"/>
        <end position="314"/>
    </location>
</feature>
<evidence type="ECO:0000313" key="3">
    <source>
        <dbReference type="EMBL" id="MBD2611599.1"/>
    </source>
</evidence>
<dbReference type="InterPro" id="IPR050452">
    <property type="entry name" value="Metacaspase"/>
</dbReference>
<evidence type="ECO:0000259" key="2">
    <source>
        <dbReference type="Pfam" id="PF14326"/>
    </source>
</evidence>
<comment type="caution">
    <text evidence="3">The sequence shown here is derived from an EMBL/GenBank/DDBJ whole genome shotgun (WGS) entry which is preliminary data.</text>
</comment>
<proteinExistence type="predicted"/>
<evidence type="ECO:0000259" key="1">
    <source>
        <dbReference type="Pfam" id="PF00656"/>
    </source>
</evidence>
<keyword evidence="4" id="KW-1185">Reference proteome</keyword>
<dbReference type="InterPro" id="IPR029030">
    <property type="entry name" value="Caspase-like_dom_sf"/>
</dbReference>
<evidence type="ECO:0000313" key="4">
    <source>
        <dbReference type="Proteomes" id="UP000606396"/>
    </source>
</evidence>
<dbReference type="InterPro" id="IPR011600">
    <property type="entry name" value="Pept_C14_caspase"/>
</dbReference>
<name>A0ABR8H7H9_NOSPU</name>
<dbReference type="RefSeq" id="WP_190949297.1">
    <property type="nucleotide sequence ID" value="NZ_JACJTC010000006.1"/>
</dbReference>
<dbReference type="SUPFAM" id="SSF52129">
    <property type="entry name" value="Caspase-like"/>
    <property type="match status" value="1"/>
</dbReference>
<gene>
    <name evidence="3" type="ORF">H6G94_09990</name>
</gene>
<dbReference type="PANTHER" id="PTHR48104:SF30">
    <property type="entry name" value="METACASPASE-1"/>
    <property type="match status" value="1"/>
</dbReference>
<protein>
    <submittedName>
        <fullName evidence="3">Caspase family protein</fullName>
    </submittedName>
</protein>
<dbReference type="PANTHER" id="PTHR48104">
    <property type="entry name" value="METACASPASE-4"/>
    <property type="match status" value="1"/>
</dbReference>
<dbReference type="Gene3D" id="3.40.50.1460">
    <property type="match status" value="1"/>
</dbReference>
<dbReference type="InterPro" id="IPR011189">
    <property type="entry name" value="UCP_caspase_lke"/>
</dbReference>
<dbReference type="PROSITE" id="PS51318">
    <property type="entry name" value="TAT"/>
    <property type="match status" value="1"/>
</dbReference>
<dbReference type="PIRSF" id="PIRSF007398">
    <property type="entry name" value="Sll0148_caspase"/>
    <property type="match status" value="1"/>
</dbReference>
<reference evidence="3 4" key="1">
    <citation type="journal article" date="2020" name="ISME J.">
        <title>Comparative genomics reveals insights into cyanobacterial evolution and habitat adaptation.</title>
        <authorList>
            <person name="Chen M.Y."/>
            <person name="Teng W.K."/>
            <person name="Zhao L."/>
            <person name="Hu C.X."/>
            <person name="Zhou Y.K."/>
            <person name="Han B.P."/>
            <person name="Song L.R."/>
            <person name="Shu W.S."/>
        </authorList>
    </citation>
    <scope>NUCLEOTIDE SEQUENCE [LARGE SCALE GENOMIC DNA]</scope>
    <source>
        <strain evidence="3 4">FACHB-252</strain>
    </source>
</reference>
<dbReference type="Pfam" id="PF00656">
    <property type="entry name" value="Peptidase_C14"/>
    <property type="match status" value="1"/>
</dbReference>
<sequence>MSRFKRRQFLQFATSVLTTLGLNQLDIKNQSLRYAQAVASSSHRKLALLVGINNYQNVDNLKGAITDTYLQRELLMHRFGFNAKDILVVSDESEIKPTRQGILQAFEEHLIQQAKPGDIVVYHFSGHGSQVFDQESGLEDKLNSTFVPSDRTTSLVDNQKQVSDITGKTLFLLMSRIQTENLTVVLDSCYSGGGKRGNLTIRSIEGGKGYISSDIEREYQQKLLSDLGISPQELEQRRKQGIAKGVVIASARKNQVASEAYLDNFVTGAFTYLMTQYLWQENSNTPVENLITNISRSINSTFTSNQIPEIEAKNNSNNETKSTYFISRPVPTAEAVITQVRGNNVNLWLGGIAPQALAAFNQNPVFELVDNQGVKRGRIQLQSRKGLTGEGKILELQKPELLKPGALLQEGVRVIPSDYKLRIGLDDSLGKDIAIARNEIAKIERVQPVALQTAEVHYIFGRLTEVQQTELRNKQATYIPPLHSFGLYTEGIDLIPGSFGSAKETINDALTRLKPKFRSLLAARIIKLTLNANSSRLNVLASLNILRPKELDIIVVAQTFTSRSVSKVDQNSFTPANNTNINYQNGIPQIPLKTQIQFEVKNQENSDLYITVLVINPEGKIDAIFPNIWSSAEDATLVKAGETLAIPKAQDNWVLGVIEPLGFTEILVVASKSPLRKSLQSLQTIAQTQGRGDVPVSIGDNPTNIIDLLLEDIDSSTLPENRSRNNSNPSEITSREKALLSDARQLAAMSITYQAVK</sequence>
<feature type="domain" description="DUF4384" evidence="2">
    <location>
        <begin position="594"/>
        <end position="674"/>
    </location>
</feature>
<dbReference type="Proteomes" id="UP000606396">
    <property type="component" value="Unassembled WGS sequence"/>
</dbReference>
<accession>A0ABR8H7H9</accession>
<organism evidence="3 4">
    <name type="scientific">Nostoc punctiforme FACHB-252</name>
    <dbReference type="NCBI Taxonomy" id="1357509"/>
    <lineage>
        <taxon>Bacteria</taxon>
        <taxon>Bacillati</taxon>
        <taxon>Cyanobacteriota</taxon>
        <taxon>Cyanophyceae</taxon>
        <taxon>Nostocales</taxon>
        <taxon>Nostocaceae</taxon>
        <taxon>Nostoc</taxon>
    </lineage>
</organism>
<dbReference type="Pfam" id="PF14326">
    <property type="entry name" value="DUF4384"/>
    <property type="match status" value="1"/>
</dbReference>